<dbReference type="NCBIfam" id="TIGR03177">
    <property type="entry name" value="pilus_cpaB"/>
    <property type="match status" value="1"/>
</dbReference>
<evidence type="ECO:0000256" key="1">
    <source>
        <dbReference type="SAM" id="Phobius"/>
    </source>
</evidence>
<feature type="transmembrane region" description="Helical" evidence="1">
    <location>
        <begin position="6"/>
        <end position="27"/>
    </location>
</feature>
<dbReference type="OrthoDB" id="163768at2"/>
<dbReference type="AlphaFoldDB" id="A0A371B8I2"/>
<comment type="caution">
    <text evidence="3">The sequence shown here is derived from an EMBL/GenBank/DDBJ whole genome shotgun (WGS) entry which is preliminary data.</text>
</comment>
<dbReference type="CDD" id="cd11614">
    <property type="entry name" value="SAF_CpaB_FlgA_like"/>
    <property type="match status" value="1"/>
</dbReference>
<keyword evidence="4" id="KW-1185">Reference proteome</keyword>
<dbReference type="RefSeq" id="WP_115515932.1">
    <property type="nucleotide sequence ID" value="NZ_QRGO01000001.1"/>
</dbReference>
<name>A0A371B8I2_9BRAD</name>
<organism evidence="3 4">
    <name type="scientific">Undibacter mobilis</name>
    <dbReference type="NCBI Taxonomy" id="2292256"/>
    <lineage>
        <taxon>Bacteria</taxon>
        <taxon>Pseudomonadati</taxon>
        <taxon>Pseudomonadota</taxon>
        <taxon>Alphaproteobacteria</taxon>
        <taxon>Hyphomicrobiales</taxon>
        <taxon>Nitrobacteraceae</taxon>
        <taxon>Undibacter</taxon>
    </lineage>
</organism>
<reference evidence="4" key="1">
    <citation type="submission" date="2018-08" db="EMBL/GenBank/DDBJ databases">
        <authorList>
            <person name="Kim S.-J."/>
            <person name="Jung G.-Y."/>
        </authorList>
    </citation>
    <scope>NUCLEOTIDE SEQUENCE [LARGE SCALE GENOMIC DNA]</scope>
    <source>
        <strain evidence="4">GY_H</strain>
    </source>
</reference>
<dbReference type="InterPro" id="IPR031571">
    <property type="entry name" value="RcpC_dom"/>
</dbReference>
<gene>
    <name evidence="3" type="primary">cpaB</name>
    <name evidence="3" type="ORF">DXH78_04480</name>
</gene>
<proteinExistence type="predicted"/>
<evidence type="ECO:0000313" key="4">
    <source>
        <dbReference type="Proteomes" id="UP000263993"/>
    </source>
</evidence>
<accession>A0A371B8I2</accession>
<dbReference type="SMART" id="SM00858">
    <property type="entry name" value="SAF"/>
    <property type="match status" value="1"/>
</dbReference>
<sequence>MRASTFVMVGFALVFGVIAVFIAQVWLANQANRQVEAVAPQAPARTVVVAKQPLRYGAELTAAMLEELPWPSEAAPVGAFAKIGDVLKGGRRIVLSAIEAHEPVLGVKITGPGERATLSALVKPGMKAVTIRVNDVEGVGGFVLPGEYVDIVLTRSIDKGQATTEIVLQNRRVLAVDQSADERATKAAVAKSVTLEVDTVEAQKVWLASTVGNLSLLLRKAGETAQVRTRKITLNDLSSPEPVVDTGASTTVTISVTRAAAKQDYTVPVEAVGRAARALAETAGR</sequence>
<dbReference type="Proteomes" id="UP000263993">
    <property type="component" value="Unassembled WGS sequence"/>
</dbReference>
<evidence type="ECO:0000259" key="2">
    <source>
        <dbReference type="SMART" id="SM00858"/>
    </source>
</evidence>
<evidence type="ECO:0000313" key="3">
    <source>
        <dbReference type="EMBL" id="RDV03906.1"/>
    </source>
</evidence>
<keyword evidence="1" id="KW-0472">Membrane</keyword>
<dbReference type="Pfam" id="PF08666">
    <property type="entry name" value="SAF"/>
    <property type="match status" value="1"/>
</dbReference>
<dbReference type="InterPro" id="IPR017592">
    <property type="entry name" value="Pilus_assmbl_Flp-typ_CpaB"/>
</dbReference>
<feature type="domain" description="SAF" evidence="2">
    <location>
        <begin position="45"/>
        <end position="110"/>
    </location>
</feature>
<dbReference type="EMBL" id="QRGO01000001">
    <property type="protein sequence ID" value="RDV03906.1"/>
    <property type="molecule type" value="Genomic_DNA"/>
</dbReference>
<dbReference type="InterPro" id="IPR013974">
    <property type="entry name" value="SAF"/>
</dbReference>
<keyword evidence="1" id="KW-1133">Transmembrane helix</keyword>
<dbReference type="Pfam" id="PF16976">
    <property type="entry name" value="RcpC"/>
    <property type="match status" value="1"/>
</dbReference>
<keyword evidence="1" id="KW-0812">Transmembrane</keyword>
<protein>
    <submittedName>
        <fullName evidence="3">Flp pilus assembly protein CpaB</fullName>
    </submittedName>
</protein>